<dbReference type="RefSeq" id="WP_268613752.1">
    <property type="nucleotide sequence ID" value="NZ_JAMDMX010000009.1"/>
</dbReference>
<dbReference type="Proteomes" id="UP001527099">
    <property type="component" value="Unassembled WGS sequence"/>
</dbReference>
<accession>A0ABT4G7M6</accession>
<name>A0ABT4G7M6_9BACL</name>
<evidence type="ECO:0000313" key="1">
    <source>
        <dbReference type="EMBL" id="MCY9692133.1"/>
    </source>
</evidence>
<sequence>FRSLGMGLDLRRPNWTSRRGFASASAARRLKRTSLLTFPLDRHGIESEKAKLDFSAGFC</sequence>
<organism evidence="1 2">
    <name type="scientific">Paenibacillus alginolyticus</name>
    <dbReference type="NCBI Taxonomy" id="59839"/>
    <lineage>
        <taxon>Bacteria</taxon>
        <taxon>Bacillati</taxon>
        <taxon>Bacillota</taxon>
        <taxon>Bacilli</taxon>
        <taxon>Bacillales</taxon>
        <taxon>Paenibacillaceae</taxon>
        <taxon>Paenibacillus</taxon>
    </lineage>
</organism>
<feature type="non-terminal residue" evidence="1">
    <location>
        <position position="1"/>
    </location>
</feature>
<gene>
    <name evidence="1" type="ORF">M5X19_04225</name>
</gene>
<proteinExistence type="predicted"/>
<dbReference type="EMBL" id="JAMDMX010000009">
    <property type="protein sequence ID" value="MCY9692133.1"/>
    <property type="molecule type" value="Genomic_DNA"/>
</dbReference>
<reference evidence="1 2" key="1">
    <citation type="submission" date="2022-05" db="EMBL/GenBank/DDBJ databases">
        <title>Genome Sequencing of Bee-Associated Microbes.</title>
        <authorList>
            <person name="Dunlap C."/>
        </authorList>
    </citation>
    <scope>NUCLEOTIDE SEQUENCE [LARGE SCALE GENOMIC DNA]</scope>
    <source>
        <strain evidence="1 2">NRRL B-14421</strain>
    </source>
</reference>
<protein>
    <submittedName>
        <fullName evidence="1">Uncharacterized protein</fullName>
    </submittedName>
</protein>
<comment type="caution">
    <text evidence="1">The sequence shown here is derived from an EMBL/GenBank/DDBJ whole genome shotgun (WGS) entry which is preliminary data.</text>
</comment>
<keyword evidence="2" id="KW-1185">Reference proteome</keyword>
<evidence type="ECO:0000313" key="2">
    <source>
        <dbReference type="Proteomes" id="UP001527099"/>
    </source>
</evidence>